<evidence type="ECO:0000256" key="3">
    <source>
        <dbReference type="ARBA" id="ARBA00022448"/>
    </source>
</evidence>
<dbReference type="InterPro" id="IPR050153">
    <property type="entry name" value="Metal_Ion_Import_ABC"/>
</dbReference>
<feature type="domain" description="ABC transporter" evidence="6">
    <location>
        <begin position="8"/>
        <end position="237"/>
    </location>
</feature>
<dbReference type="InterPro" id="IPR017871">
    <property type="entry name" value="ABC_transporter-like_CS"/>
</dbReference>
<dbReference type="InterPro" id="IPR027417">
    <property type="entry name" value="P-loop_NTPase"/>
</dbReference>
<dbReference type="EMBL" id="KY083067">
    <property type="protein sequence ID" value="ARX96143.1"/>
    <property type="molecule type" value="Genomic_DNA"/>
</dbReference>
<keyword evidence="7" id="KW-0934">Plastid</keyword>
<dbReference type="SMART" id="SM00382">
    <property type="entry name" value="AAA"/>
    <property type="match status" value="1"/>
</dbReference>
<evidence type="ECO:0000259" key="6">
    <source>
        <dbReference type="PROSITE" id="PS50893"/>
    </source>
</evidence>
<geneLocation type="chloroplast" evidence="7"/>
<dbReference type="PANTHER" id="PTHR42734:SF5">
    <property type="entry name" value="IRON TRANSPORT SYSTEM ATP-BINDING PROTEIN HI_0361-RELATED"/>
    <property type="match status" value="1"/>
</dbReference>
<keyword evidence="4" id="KW-0547">Nucleotide-binding</keyword>
<dbReference type="Pfam" id="PF00005">
    <property type="entry name" value="ABC_tran"/>
    <property type="match status" value="1"/>
</dbReference>
<dbReference type="SUPFAM" id="SSF52540">
    <property type="entry name" value="P-loop containing nucleoside triphosphate hydrolases"/>
    <property type="match status" value="1"/>
</dbReference>
<dbReference type="InterPro" id="IPR003593">
    <property type="entry name" value="AAA+_ATPase"/>
</dbReference>
<comment type="similarity">
    <text evidence="1">Belongs to the ABC transporter superfamily.</text>
</comment>
<organism evidence="7">
    <name type="scientific">Compsopogon caeruleus</name>
    <dbReference type="NCBI Taxonomy" id="31354"/>
    <lineage>
        <taxon>Eukaryota</taxon>
        <taxon>Rhodophyta</taxon>
        <taxon>Compsopogonophyceae</taxon>
        <taxon>Compsopogonales</taxon>
        <taxon>Compsopogonaceae</taxon>
        <taxon>Compsopogon</taxon>
    </lineage>
</organism>
<dbReference type="RefSeq" id="YP_009402794.1">
    <property type="nucleotide sequence ID" value="NC_035350.1"/>
</dbReference>
<gene>
    <name evidence="7" type="primary">mntA</name>
</gene>
<dbReference type="CDD" id="cd03235">
    <property type="entry name" value="ABC_Metallic_Cations"/>
    <property type="match status" value="1"/>
</dbReference>
<keyword evidence="7" id="KW-0150">Chloroplast</keyword>
<dbReference type="GeneID" id="33366814"/>
<reference evidence="7" key="1">
    <citation type="submission" date="2016-11" db="EMBL/GenBank/DDBJ databases">
        <title>Chloroplast genome of compsopogon caeruleus.</title>
        <authorList>
            <person name="Nan F."/>
        </authorList>
    </citation>
    <scope>NUCLEOTIDE SEQUENCE</scope>
</reference>
<evidence type="ECO:0000256" key="4">
    <source>
        <dbReference type="ARBA" id="ARBA00022741"/>
    </source>
</evidence>
<keyword evidence="3" id="KW-0813">Transport</keyword>
<dbReference type="FunFam" id="3.40.50.300:FF:000134">
    <property type="entry name" value="Iron-enterobactin ABC transporter ATP-binding protein"/>
    <property type="match status" value="1"/>
</dbReference>
<evidence type="ECO:0000256" key="5">
    <source>
        <dbReference type="ARBA" id="ARBA00022840"/>
    </source>
</evidence>
<dbReference type="PROSITE" id="PS50893">
    <property type="entry name" value="ABC_TRANSPORTER_2"/>
    <property type="match status" value="1"/>
</dbReference>
<name>A0A1Z1XB97_9RHOD</name>
<dbReference type="InterPro" id="IPR003439">
    <property type="entry name" value="ABC_transporter-like_ATP-bd"/>
</dbReference>
<sequence>MMLTTKKFIVQNLNVFYQDKIVLENINFSANAGQLVGIIGPNGAGKSTLMKALLNIVPSNNSKILYNNQSLKDKENEIAYIPQRSNIDWDYPVTVWDIVMMGRISKTNYFSNFSKNSYKIAELSLKRLGMYNFKNYCIRELSGGQQQRVFLARAIAQEAEILCLDEPLSGVDYKTQSTIFQLLKELSKENKLIIVVHHDLGDIIKYFDQLILINKTIIAQGSCHHVLQTNFLNNAYGR</sequence>
<dbReference type="PROSITE" id="PS00211">
    <property type="entry name" value="ABC_TRANSPORTER_1"/>
    <property type="match status" value="1"/>
</dbReference>
<accession>A0A1Z1XB97</accession>
<protein>
    <recommendedName>
        <fullName evidence="2">Probable ATP-dependent transporter ycf16</fullName>
    </recommendedName>
</protein>
<dbReference type="PANTHER" id="PTHR42734">
    <property type="entry name" value="METAL TRANSPORT SYSTEM ATP-BINDING PROTEIN TM_0124-RELATED"/>
    <property type="match status" value="1"/>
</dbReference>
<evidence type="ECO:0000256" key="2">
    <source>
        <dbReference type="ARBA" id="ARBA00014334"/>
    </source>
</evidence>
<dbReference type="GO" id="GO:0016887">
    <property type="term" value="F:ATP hydrolysis activity"/>
    <property type="evidence" value="ECO:0007669"/>
    <property type="project" value="InterPro"/>
</dbReference>
<evidence type="ECO:0000313" key="7">
    <source>
        <dbReference type="EMBL" id="ARX96143.1"/>
    </source>
</evidence>
<proteinExistence type="inferred from homology"/>
<dbReference type="GO" id="GO:0005524">
    <property type="term" value="F:ATP binding"/>
    <property type="evidence" value="ECO:0007669"/>
    <property type="project" value="UniProtKB-KW"/>
</dbReference>
<evidence type="ECO:0000256" key="1">
    <source>
        <dbReference type="ARBA" id="ARBA00005417"/>
    </source>
</evidence>
<dbReference type="Gene3D" id="3.40.50.300">
    <property type="entry name" value="P-loop containing nucleotide triphosphate hydrolases"/>
    <property type="match status" value="1"/>
</dbReference>
<dbReference type="AlphaFoldDB" id="A0A1Z1XB97"/>
<keyword evidence="5 7" id="KW-0067">ATP-binding</keyword>